<evidence type="ECO:0000256" key="1">
    <source>
        <dbReference type="SAM" id="MobiDB-lite"/>
    </source>
</evidence>
<evidence type="ECO:0000313" key="2">
    <source>
        <dbReference type="EMBL" id="KEO60289.1"/>
    </source>
</evidence>
<organism evidence="2 3">
    <name type="scientific">Thioclava indica</name>
    <dbReference type="NCBI Taxonomy" id="1353528"/>
    <lineage>
        <taxon>Bacteria</taxon>
        <taxon>Pseudomonadati</taxon>
        <taxon>Pseudomonadota</taxon>
        <taxon>Alphaproteobacteria</taxon>
        <taxon>Rhodobacterales</taxon>
        <taxon>Paracoccaceae</taxon>
        <taxon>Thioclava</taxon>
    </lineage>
</organism>
<feature type="compositionally biased region" description="Polar residues" evidence="1">
    <location>
        <begin position="1"/>
        <end position="12"/>
    </location>
</feature>
<dbReference type="OrthoDB" id="9963064at2"/>
<dbReference type="STRING" id="1353528.DT23_13200"/>
<reference evidence="2 3" key="1">
    <citation type="journal article" date="2015" name="Antonie Van Leeuwenhoek">
        <title>Thioclava indica sp. nov., isolated from surface seawater of the Indian Ocean.</title>
        <authorList>
            <person name="Liu Y."/>
            <person name="Lai Q."/>
            <person name="Du J."/>
            <person name="Xu H."/>
            <person name="Jiang L."/>
            <person name="Shao Z."/>
        </authorList>
    </citation>
    <scope>NUCLEOTIDE SEQUENCE [LARGE SCALE GENOMIC DNA]</scope>
    <source>
        <strain evidence="2 3">DT23-4</strain>
    </source>
</reference>
<dbReference type="RefSeq" id="WP_038130043.1">
    <property type="nucleotide sequence ID" value="NZ_AUNB01000019.1"/>
</dbReference>
<feature type="region of interest" description="Disordered" evidence="1">
    <location>
        <begin position="1"/>
        <end position="21"/>
    </location>
</feature>
<proteinExistence type="predicted"/>
<gene>
    <name evidence="2" type="ORF">DT23_13200</name>
</gene>
<evidence type="ECO:0000313" key="3">
    <source>
        <dbReference type="Proteomes" id="UP000027471"/>
    </source>
</evidence>
<accession>A0A074JUY2</accession>
<dbReference type="EMBL" id="AUNB01000019">
    <property type="protein sequence ID" value="KEO60289.1"/>
    <property type="molecule type" value="Genomic_DNA"/>
</dbReference>
<sequence length="59" mass="6047">MQAPKTTLTAANENPGGPTRIEIAPTGLVSLLGRAAARRFVEAATPANSTTAPTERTAQ</sequence>
<keyword evidence="3" id="KW-1185">Reference proteome</keyword>
<name>A0A074JUY2_9RHOB</name>
<protein>
    <submittedName>
        <fullName evidence="2">Uncharacterized protein</fullName>
    </submittedName>
</protein>
<comment type="caution">
    <text evidence="2">The sequence shown here is derived from an EMBL/GenBank/DDBJ whole genome shotgun (WGS) entry which is preliminary data.</text>
</comment>
<dbReference type="Proteomes" id="UP000027471">
    <property type="component" value="Unassembled WGS sequence"/>
</dbReference>
<dbReference type="AlphaFoldDB" id="A0A074JUY2"/>
<dbReference type="eggNOG" id="ENOG50313HZ">
    <property type="taxonomic scope" value="Bacteria"/>
</dbReference>